<dbReference type="SUPFAM" id="SSF102114">
    <property type="entry name" value="Radical SAM enzymes"/>
    <property type="match status" value="1"/>
</dbReference>
<dbReference type="InterPro" id="IPR007197">
    <property type="entry name" value="rSAM"/>
</dbReference>
<dbReference type="InterPro" id="IPR010723">
    <property type="entry name" value="HemN_C"/>
</dbReference>
<dbReference type="SFLD" id="SFLDG01065">
    <property type="entry name" value="anaerobic_coproporphyrinogen-I"/>
    <property type="match status" value="1"/>
</dbReference>
<gene>
    <name evidence="12" type="ORF">CW311_20295</name>
</gene>
<keyword evidence="10" id="KW-0004">4Fe-4S</keyword>
<keyword evidence="7 10" id="KW-0408">Iron</keyword>
<dbReference type="PROSITE" id="PS51918">
    <property type="entry name" value="RADICAL_SAM"/>
    <property type="match status" value="1"/>
</dbReference>
<dbReference type="EMBL" id="PISJ01000026">
    <property type="protein sequence ID" value="PKF31220.1"/>
    <property type="molecule type" value="Genomic_DNA"/>
</dbReference>
<dbReference type="SFLD" id="SFLDS00029">
    <property type="entry name" value="Radical_SAM"/>
    <property type="match status" value="1"/>
</dbReference>
<protein>
    <recommendedName>
        <fullName evidence="3 10">Heme chaperone HemW</fullName>
    </recommendedName>
</protein>
<proteinExistence type="inferred from homology"/>
<keyword evidence="6 10" id="KW-0479">Metal-binding</keyword>
<dbReference type="InterPro" id="IPR013785">
    <property type="entry name" value="Aldolase_TIM"/>
</dbReference>
<dbReference type="SFLD" id="SFLDG01082">
    <property type="entry name" value="B12-binding_domain_containing"/>
    <property type="match status" value="1"/>
</dbReference>
<name>A0A2N0W9T0_9GAMM</name>
<dbReference type="Pfam" id="PF06969">
    <property type="entry name" value="HemN_C"/>
    <property type="match status" value="1"/>
</dbReference>
<feature type="domain" description="Radical SAM core" evidence="11">
    <location>
        <begin position="5"/>
        <end position="245"/>
    </location>
</feature>
<dbReference type="SFLD" id="SFLDF00288">
    <property type="entry name" value="HemN-like__clustered_with_nucl"/>
    <property type="match status" value="1"/>
</dbReference>
<dbReference type="GO" id="GO:0046872">
    <property type="term" value="F:metal ion binding"/>
    <property type="evidence" value="ECO:0007669"/>
    <property type="project" value="UniProtKB-UniRule"/>
</dbReference>
<dbReference type="AlphaFoldDB" id="A0A2N0W9T0"/>
<evidence type="ECO:0000259" key="11">
    <source>
        <dbReference type="PROSITE" id="PS51918"/>
    </source>
</evidence>
<dbReference type="Pfam" id="PF04055">
    <property type="entry name" value="Radical_SAM"/>
    <property type="match status" value="1"/>
</dbReference>
<evidence type="ECO:0000256" key="7">
    <source>
        <dbReference type="ARBA" id="ARBA00023004"/>
    </source>
</evidence>
<accession>A0A2N0W9T0</accession>
<evidence type="ECO:0000256" key="5">
    <source>
        <dbReference type="ARBA" id="ARBA00022691"/>
    </source>
</evidence>
<evidence type="ECO:0000313" key="13">
    <source>
        <dbReference type="Proteomes" id="UP000233553"/>
    </source>
</evidence>
<evidence type="ECO:0000256" key="8">
    <source>
        <dbReference type="ARBA" id="ARBA00023014"/>
    </source>
</evidence>
<dbReference type="GO" id="GO:0006779">
    <property type="term" value="P:porphyrin-containing compound biosynthetic process"/>
    <property type="evidence" value="ECO:0007669"/>
    <property type="project" value="InterPro"/>
</dbReference>
<evidence type="ECO:0000256" key="1">
    <source>
        <dbReference type="ARBA" id="ARBA00001966"/>
    </source>
</evidence>
<dbReference type="Gene3D" id="3.20.20.70">
    <property type="entry name" value="Aldolase class I"/>
    <property type="match status" value="1"/>
</dbReference>
<dbReference type="CDD" id="cd01335">
    <property type="entry name" value="Radical_SAM"/>
    <property type="match status" value="1"/>
</dbReference>
<keyword evidence="4 10" id="KW-0349">Heme</keyword>
<dbReference type="InterPro" id="IPR034505">
    <property type="entry name" value="Coproporphyrinogen-III_oxidase"/>
</dbReference>
<dbReference type="InterPro" id="IPR006638">
    <property type="entry name" value="Elp3/MiaA/NifB-like_rSAM"/>
</dbReference>
<dbReference type="NCBIfam" id="TIGR00539">
    <property type="entry name" value="hemN_rel"/>
    <property type="match status" value="1"/>
</dbReference>
<dbReference type="Proteomes" id="UP000233553">
    <property type="component" value="Unassembled WGS sequence"/>
</dbReference>
<reference evidence="12 13" key="1">
    <citation type="submission" date="2017-12" db="EMBL/GenBank/DDBJ databases">
        <title>Draft Genome sequences of multiple microbial strains isolated from spacecraft associated surfaces.</title>
        <authorList>
            <person name="Seuylemezian A."/>
            <person name="Vaishampayan P."/>
            <person name="Venkateswaran K."/>
        </authorList>
    </citation>
    <scope>NUCLEOTIDE SEQUENCE [LARGE SCALE GENOMIC DNA]</scope>
    <source>
        <strain evidence="12 13">2P01AA</strain>
    </source>
</reference>
<evidence type="ECO:0000256" key="4">
    <source>
        <dbReference type="ARBA" id="ARBA00022617"/>
    </source>
</evidence>
<comment type="function">
    <text evidence="10">Probably acts as a heme chaperone, transferring heme to an unknown acceptor. Binds one molecule of heme per monomer, possibly covalently. Binds 1 [4Fe-4S] cluster. The cluster is coordinated with 3 cysteines and an exchangeable S-adenosyl-L-methionine.</text>
</comment>
<comment type="caution">
    <text evidence="12">The sequence shown here is derived from an EMBL/GenBank/DDBJ whole genome shotgun (WGS) entry which is preliminary data.</text>
</comment>
<dbReference type="PANTHER" id="PTHR13932:SF5">
    <property type="entry name" value="RADICAL S-ADENOSYL METHIONINE DOMAIN-CONTAINING PROTEIN 1, MITOCHONDRIAL"/>
    <property type="match status" value="1"/>
</dbReference>
<evidence type="ECO:0000313" key="12">
    <source>
        <dbReference type="EMBL" id="PKF31220.1"/>
    </source>
</evidence>
<evidence type="ECO:0000256" key="6">
    <source>
        <dbReference type="ARBA" id="ARBA00022723"/>
    </source>
</evidence>
<evidence type="ECO:0000256" key="3">
    <source>
        <dbReference type="ARBA" id="ARBA00017228"/>
    </source>
</evidence>
<dbReference type="SFLD" id="SFLDF00562">
    <property type="entry name" value="HemN-like__clustered_with_heat"/>
    <property type="match status" value="1"/>
</dbReference>
<comment type="cofactor">
    <cofactor evidence="1">
        <name>[4Fe-4S] cluster</name>
        <dbReference type="ChEBI" id="CHEBI:49883"/>
    </cofactor>
</comment>
<dbReference type="SMART" id="SM00729">
    <property type="entry name" value="Elp3"/>
    <property type="match status" value="1"/>
</dbReference>
<sequence length="384" mass="43238">MSPLNPANIPLSLYIHMPWCVRKCPYCDFNSHAVPDGELSLDLEQQYLAALVADFETQVEMAQGRSIHSVFIGGGTPSLISAQGYQWLFDQLKARLDFEAGCEITLEANPGTVEHDPFADYLAVGINRLSLGVQSFDPEHLQRLGRIHSANNALDAIQQARQAGFERVNVDLMHGLPQQTEEQALTDLKLAVEQGATHISWYQLTIEPNTVFFRTQPVLPQDEVLEHIQEKGEAYLIANGYVNYEVSAWRKEKPSAHNLNYWQFGDYLAIGAGAHGKVTRPDGVYRFQKTRLPKDYLAKVPAEHVQMKRIEAEELPFEFMMNALRLNQGVAADTYTQRTGLELDDLSVTLSQLREKKLLIADVNQIACTEQGHIFLNSVLEKFL</sequence>
<dbReference type="PANTHER" id="PTHR13932">
    <property type="entry name" value="COPROPORPHYRINIGEN III OXIDASE"/>
    <property type="match status" value="1"/>
</dbReference>
<dbReference type="InterPro" id="IPR004559">
    <property type="entry name" value="HemW-like"/>
</dbReference>
<comment type="subcellular location">
    <subcellularLocation>
        <location evidence="10">Cytoplasm</location>
    </subcellularLocation>
</comment>
<comment type="similarity">
    <text evidence="2">Belongs to the anaerobic coproporphyrinogen-III oxidase family. HemW subfamily.</text>
</comment>
<organism evidence="12 13">
    <name type="scientific">Acinetobacter proteolyticus</name>
    <dbReference type="NCBI Taxonomy" id="1776741"/>
    <lineage>
        <taxon>Bacteria</taxon>
        <taxon>Pseudomonadati</taxon>
        <taxon>Pseudomonadota</taxon>
        <taxon>Gammaproteobacteria</taxon>
        <taxon>Moraxellales</taxon>
        <taxon>Moraxellaceae</taxon>
        <taxon>Acinetobacter</taxon>
    </lineage>
</organism>
<dbReference type="GO" id="GO:0051539">
    <property type="term" value="F:4 iron, 4 sulfur cluster binding"/>
    <property type="evidence" value="ECO:0007669"/>
    <property type="project" value="UniProtKB-UniRule"/>
</dbReference>
<dbReference type="GO" id="GO:0005737">
    <property type="term" value="C:cytoplasm"/>
    <property type="evidence" value="ECO:0007669"/>
    <property type="project" value="UniProtKB-SubCell"/>
</dbReference>
<dbReference type="RefSeq" id="WP_101237652.1">
    <property type="nucleotide sequence ID" value="NZ_PISJ01000026.1"/>
</dbReference>
<keyword evidence="10" id="KW-0963">Cytoplasm</keyword>
<evidence type="ECO:0000256" key="9">
    <source>
        <dbReference type="ARBA" id="ARBA00023186"/>
    </source>
</evidence>
<dbReference type="GO" id="GO:0004109">
    <property type="term" value="F:coproporphyrinogen oxidase activity"/>
    <property type="evidence" value="ECO:0007669"/>
    <property type="project" value="InterPro"/>
</dbReference>
<keyword evidence="9 10" id="KW-0143">Chaperone</keyword>
<keyword evidence="5 10" id="KW-0949">S-adenosyl-L-methionine</keyword>
<keyword evidence="8 10" id="KW-0411">Iron-sulfur</keyword>
<dbReference type="InterPro" id="IPR058240">
    <property type="entry name" value="rSAM_sf"/>
</dbReference>
<evidence type="ECO:0000256" key="10">
    <source>
        <dbReference type="RuleBase" id="RU364116"/>
    </source>
</evidence>
<evidence type="ECO:0000256" key="2">
    <source>
        <dbReference type="ARBA" id="ARBA00006100"/>
    </source>
</evidence>